<organism evidence="1 2">
    <name type="scientific">Glycine soja</name>
    <name type="common">Wild soybean</name>
    <dbReference type="NCBI Taxonomy" id="3848"/>
    <lineage>
        <taxon>Eukaryota</taxon>
        <taxon>Viridiplantae</taxon>
        <taxon>Streptophyta</taxon>
        <taxon>Embryophyta</taxon>
        <taxon>Tracheophyta</taxon>
        <taxon>Spermatophyta</taxon>
        <taxon>Magnoliopsida</taxon>
        <taxon>eudicotyledons</taxon>
        <taxon>Gunneridae</taxon>
        <taxon>Pentapetalae</taxon>
        <taxon>rosids</taxon>
        <taxon>fabids</taxon>
        <taxon>Fabales</taxon>
        <taxon>Fabaceae</taxon>
        <taxon>Papilionoideae</taxon>
        <taxon>50 kb inversion clade</taxon>
        <taxon>NPAAA clade</taxon>
        <taxon>indigoferoid/millettioid clade</taxon>
        <taxon>Phaseoleae</taxon>
        <taxon>Glycine</taxon>
        <taxon>Glycine subgen. Soja</taxon>
    </lineage>
</organism>
<accession>A0A445G9N3</accession>
<dbReference type="SUPFAM" id="SSF55008">
    <property type="entry name" value="HMA, heavy metal-associated domain"/>
    <property type="match status" value="1"/>
</dbReference>
<dbReference type="GO" id="GO:0046872">
    <property type="term" value="F:metal ion binding"/>
    <property type="evidence" value="ECO:0007669"/>
    <property type="project" value="InterPro"/>
</dbReference>
<reference evidence="1 2" key="1">
    <citation type="submission" date="2018-09" db="EMBL/GenBank/DDBJ databases">
        <title>A high-quality reference genome of wild soybean provides a powerful tool to mine soybean genomes.</title>
        <authorList>
            <person name="Xie M."/>
            <person name="Chung C.Y.L."/>
            <person name="Li M.-W."/>
            <person name="Wong F.-L."/>
            <person name="Chan T.-F."/>
            <person name="Lam H.-M."/>
        </authorList>
    </citation>
    <scope>NUCLEOTIDE SEQUENCE [LARGE SCALE GENOMIC DNA]</scope>
    <source>
        <strain evidence="2">cv. W05</strain>
        <tissue evidence="1">Hypocotyl of etiolated seedlings</tissue>
    </source>
</reference>
<dbReference type="Gene3D" id="3.30.70.100">
    <property type="match status" value="1"/>
</dbReference>
<protein>
    <submittedName>
        <fullName evidence="1">Uncharacterized protein</fullName>
    </submittedName>
</protein>
<comment type="caution">
    <text evidence="1">The sequence shown here is derived from an EMBL/GenBank/DDBJ whole genome shotgun (WGS) entry which is preliminary data.</text>
</comment>
<dbReference type="InterPro" id="IPR006121">
    <property type="entry name" value="HMA_dom"/>
</dbReference>
<keyword evidence="2" id="KW-1185">Reference proteome</keyword>
<dbReference type="CDD" id="cd00371">
    <property type="entry name" value="HMA"/>
    <property type="match status" value="1"/>
</dbReference>
<evidence type="ECO:0000313" key="2">
    <source>
        <dbReference type="Proteomes" id="UP000289340"/>
    </source>
</evidence>
<dbReference type="AlphaFoldDB" id="A0A445G9N3"/>
<gene>
    <name evidence="1" type="ORF">D0Y65_046520</name>
</gene>
<dbReference type="InterPro" id="IPR036163">
    <property type="entry name" value="HMA_dom_sf"/>
</dbReference>
<evidence type="ECO:0000313" key="1">
    <source>
        <dbReference type="EMBL" id="RZB57897.1"/>
    </source>
</evidence>
<proteinExistence type="predicted"/>
<dbReference type="EMBL" id="QZWG01000017">
    <property type="protein sequence ID" value="RZB57897.1"/>
    <property type="molecule type" value="Genomic_DNA"/>
</dbReference>
<sequence length="223" mass="24971">MGPTYSDMGCKLALEDKKRVAFRRKQRHEHVDATRHAKPCNCSSLASQQQKGHRTKEKLIQFLCSSCLLCVCYPLACVCCFIKLPCRICHQALRCARKWACYGSKNNRTVVLKVGMSCQGCAGAVNRILGKMEGIFIPASYLYYHIQNENDLVIVAMYFNSNILTPTINYGCHLHSSDTGITDIALHSSGIKSEKGIYTIHIWTLCNVALLSISTTRIYKQGI</sequence>
<name>A0A445G9N3_GLYSO</name>
<dbReference type="Proteomes" id="UP000289340">
    <property type="component" value="Chromosome 17"/>
</dbReference>